<feature type="region of interest" description="Disordered" evidence="1">
    <location>
        <begin position="1"/>
        <end position="22"/>
    </location>
</feature>
<dbReference type="Proteomes" id="UP000466730">
    <property type="component" value="Unassembled WGS sequence"/>
</dbReference>
<proteinExistence type="predicted"/>
<evidence type="ECO:0000313" key="2">
    <source>
        <dbReference type="EMBL" id="MRH21776.1"/>
    </source>
</evidence>
<dbReference type="OrthoDB" id="7877183at2"/>
<feature type="compositionally biased region" description="Basic and acidic residues" evidence="1">
    <location>
        <begin position="1"/>
        <end position="16"/>
    </location>
</feature>
<name>A0A844B5X6_9RHOB</name>
<sequence length="124" mass="13237">MTDRPAGRRPLPEDQPARGAVDRPMMLELVLLQMQARDRDPACGRETGQLGFMQWLGGLPGGCDYAAAARAALARLGPDAPSSPALATFRALLVASLAVPPRPLGLSLPVPRRRGGTRARRLPH</sequence>
<accession>A0A844B5X6</accession>
<dbReference type="EMBL" id="WJPO01000019">
    <property type="protein sequence ID" value="MRH21776.1"/>
    <property type="molecule type" value="Genomic_DNA"/>
</dbReference>
<dbReference type="RefSeq" id="WP_153749070.1">
    <property type="nucleotide sequence ID" value="NZ_BAAADI010000037.1"/>
</dbReference>
<dbReference type="AlphaFoldDB" id="A0A844B5X6"/>
<evidence type="ECO:0000313" key="3">
    <source>
        <dbReference type="Proteomes" id="UP000466730"/>
    </source>
</evidence>
<gene>
    <name evidence="2" type="ORF">GH815_12295</name>
</gene>
<reference evidence="2 3" key="1">
    <citation type="submission" date="2019-11" db="EMBL/GenBank/DDBJ databases">
        <title>Draft Whole-Genome sequence of the marine photosynthetic bacterium Rhodovulum strictum DSM 11289.</title>
        <authorList>
            <person name="Kyndt J.A."/>
            <person name="Meyer T.E."/>
        </authorList>
    </citation>
    <scope>NUCLEOTIDE SEQUENCE [LARGE SCALE GENOMIC DNA]</scope>
    <source>
        <strain evidence="2 3">DSM 11289</strain>
    </source>
</reference>
<evidence type="ECO:0000256" key="1">
    <source>
        <dbReference type="SAM" id="MobiDB-lite"/>
    </source>
</evidence>
<keyword evidence="3" id="KW-1185">Reference proteome</keyword>
<organism evidence="2 3">
    <name type="scientific">Rhodovulum strictum</name>
    <dbReference type="NCBI Taxonomy" id="58314"/>
    <lineage>
        <taxon>Bacteria</taxon>
        <taxon>Pseudomonadati</taxon>
        <taxon>Pseudomonadota</taxon>
        <taxon>Alphaproteobacteria</taxon>
        <taxon>Rhodobacterales</taxon>
        <taxon>Paracoccaceae</taxon>
        <taxon>Rhodovulum</taxon>
    </lineage>
</organism>
<protein>
    <submittedName>
        <fullName evidence="2">Uncharacterized protein</fullName>
    </submittedName>
</protein>
<comment type="caution">
    <text evidence="2">The sequence shown here is derived from an EMBL/GenBank/DDBJ whole genome shotgun (WGS) entry which is preliminary data.</text>
</comment>